<reference evidence="2 3" key="1">
    <citation type="submission" date="2021-01" db="EMBL/GenBank/DDBJ databases">
        <title>Belnapia mucosa sp. nov. and Belnapia arida sp. nov., isolated from the Tabernas Desert (Almeria, Spain).</title>
        <authorList>
            <person name="Molina-Menor E."/>
            <person name="Vidal-Verdu A."/>
            <person name="Calonge A."/>
            <person name="Satari L."/>
            <person name="Pereto J."/>
            <person name="Porcar M."/>
        </authorList>
    </citation>
    <scope>NUCLEOTIDE SEQUENCE [LARGE SCALE GENOMIC DNA]</scope>
    <source>
        <strain evidence="2 3">T18</strain>
    </source>
</reference>
<proteinExistence type="predicted"/>
<dbReference type="Pfam" id="PF05099">
    <property type="entry name" value="TerB"/>
    <property type="match status" value="1"/>
</dbReference>
<protein>
    <submittedName>
        <fullName evidence="2">TerB family tellurite resistance protein</fullName>
    </submittedName>
</protein>
<dbReference type="InterPro" id="IPR007791">
    <property type="entry name" value="DjlA_N"/>
</dbReference>
<name>A0ABS1TWP1_9PROT</name>
<dbReference type="Proteomes" id="UP000660885">
    <property type="component" value="Unassembled WGS sequence"/>
</dbReference>
<evidence type="ECO:0000313" key="3">
    <source>
        <dbReference type="Proteomes" id="UP000660885"/>
    </source>
</evidence>
<keyword evidence="3" id="KW-1185">Reference proteome</keyword>
<evidence type="ECO:0000313" key="2">
    <source>
        <dbReference type="EMBL" id="MBL6076847.1"/>
    </source>
</evidence>
<gene>
    <name evidence="2" type="ORF">JMJ56_02440</name>
</gene>
<accession>A0ABS1TWP1</accession>
<dbReference type="EMBL" id="JAETWB010000001">
    <property type="protein sequence ID" value="MBL6076847.1"/>
    <property type="molecule type" value="Genomic_DNA"/>
</dbReference>
<sequence length="142" mass="15664">MSMFGMFKSQSAALDLTPRTCLAVSLIYCMAADGEMDEEEVGHLLSALGRGMTRQGLDAALRYAQATKPEQFLADATPRLRPEQRLCILLNMIDNAMSDGEAEQGEQDLVRRFAEAWGLSEEALAPHFRTLVAKNQRSVLDA</sequence>
<dbReference type="SUPFAM" id="SSF158682">
    <property type="entry name" value="TerB-like"/>
    <property type="match status" value="1"/>
</dbReference>
<dbReference type="InterPro" id="IPR029024">
    <property type="entry name" value="TerB-like"/>
</dbReference>
<dbReference type="CDD" id="cd07177">
    <property type="entry name" value="terB_like"/>
    <property type="match status" value="1"/>
</dbReference>
<organism evidence="2 3">
    <name type="scientific">Belnapia arida</name>
    <dbReference type="NCBI Taxonomy" id="2804533"/>
    <lineage>
        <taxon>Bacteria</taxon>
        <taxon>Pseudomonadati</taxon>
        <taxon>Pseudomonadota</taxon>
        <taxon>Alphaproteobacteria</taxon>
        <taxon>Acetobacterales</taxon>
        <taxon>Roseomonadaceae</taxon>
        <taxon>Belnapia</taxon>
    </lineage>
</organism>
<comment type="caution">
    <text evidence="2">The sequence shown here is derived from an EMBL/GenBank/DDBJ whole genome shotgun (WGS) entry which is preliminary data.</text>
</comment>
<feature type="domain" description="Co-chaperone DjlA N-terminal" evidence="1">
    <location>
        <begin position="22"/>
        <end position="124"/>
    </location>
</feature>
<dbReference type="Gene3D" id="1.10.3680.10">
    <property type="entry name" value="TerB-like"/>
    <property type="match status" value="1"/>
</dbReference>
<evidence type="ECO:0000259" key="1">
    <source>
        <dbReference type="Pfam" id="PF05099"/>
    </source>
</evidence>